<name>A0A668ACI7_9TELE</name>
<proteinExistence type="predicted"/>
<dbReference type="Gene3D" id="3.30.420.10">
    <property type="entry name" value="Ribonuclease H-like superfamily/Ribonuclease H"/>
    <property type="match status" value="1"/>
</dbReference>
<dbReference type="InParanoid" id="A0A668ACI7"/>
<dbReference type="AlphaFoldDB" id="A0A668ACI7"/>
<reference evidence="1" key="1">
    <citation type="submission" date="2019-06" db="EMBL/GenBank/DDBJ databases">
        <authorList>
            <consortium name="Wellcome Sanger Institute Data Sharing"/>
        </authorList>
    </citation>
    <scope>NUCLEOTIDE SEQUENCE [LARGE SCALE GENOMIC DNA]</scope>
</reference>
<sequence>MLVAYPFEVENVCKIPLIFYGLCIYNSREGMEWPALSPDLNPIENLWDQLSRRVEARSSVPQNLNVLRAALQEEWDAMPQQTISRLVNNMRRRCQAVIDADIFCCGISTTVVGFCFKNCLR</sequence>
<evidence type="ECO:0008006" key="3">
    <source>
        <dbReference type="Google" id="ProtNLM"/>
    </source>
</evidence>
<protein>
    <recommendedName>
        <fullName evidence="3">Tc1-like transposase DDE domain-containing protein</fullName>
    </recommendedName>
</protein>
<dbReference type="GO" id="GO:0003676">
    <property type="term" value="F:nucleic acid binding"/>
    <property type="evidence" value="ECO:0007669"/>
    <property type="project" value="InterPro"/>
</dbReference>
<reference evidence="1" key="3">
    <citation type="submission" date="2025-09" db="UniProtKB">
        <authorList>
            <consortium name="Ensembl"/>
        </authorList>
    </citation>
    <scope>IDENTIFICATION</scope>
</reference>
<dbReference type="Ensembl" id="ENSMMDT00005049864.1">
    <property type="protein sequence ID" value="ENSMMDP00005048908.1"/>
    <property type="gene ID" value="ENSMMDG00005022244.1"/>
</dbReference>
<evidence type="ECO:0000313" key="1">
    <source>
        <dbReference type="Ensembl" id="ENSMMDP00005048908.1"/>
    </source>
</evidence>
<dbReference type="GeneTree" id="ENSGT00940000176882"/>
<dbReference type="Proteomes" id="UP000472263">
    <property type="component" value="Chromosome 12"/>
</dbReference>
<dbReference type="InterPro" id="IPR036397">
    <property type="entry name" value="RNaseH_sf"/>
</dbReference>
<reference evidence="1" key="2">
    <citation type="submission" date="2025-08" db="UniProtKB">
        <authorList>
            <consortium name="Ensembl"/>
        </authorList>
    </citation>
    <scope>IDENTIFICATION</scope>
</reference>
<accession>A0A668ACI7</accession>
<organism evidence="1 2">
    <name type="scientific">Myripristis murdjan</name>
    <name type="common">pinecone soldierfish</name>
    <dbReference type="NCBI Taxonomy" id="586833"/>
    <lineage>
        <taxon>Eukaryota</taxon>
        <taxon>Metazoa</taxon>
        <taxon>Chordata</taxon>
        <taxon>Craniata</taxon>
        <taxon>Vertebrata</taxon>
        <taxon>Euteleostomi</taxon>
        <taxon>Actinopterygii</taxon>
        <taxon>Neopterygii</taxon>
        <taxon>Teleostei</taxon>
        <taxon>Neoteleostei</taxon>
        <taxon>Acanthomorphata</taxon>
        <taxon>Holocentriformes</taxon>
        <taxon>Holocentridae</taxon>
        <taxon>Myripristis</taxon>
    </lineage>
</organism>
<keyword evidence="2" id="KW-1185">Reference proteome</keyword>
<evidence type="ECO:0000313" key="2">
    <source>
        <dbReference type="Proteomes" id="UP000472263"/>
    </source>
</evidence>